<accession>A0ACB5UB44</accession>
<name>A0ACB5UB44_AMBMO</name>
<gene>
    <name evidence="1" type="ORF">Amon02_001252200</name>
</gene>
<organism evidence="1 2">
    <name type="scientific">Ambrosiozyma monospora</name>
    <name type="common">Yeast</name>
    <name type="synonym">Endomycopsis monosporus</name>
    <dbReference type="NCBI Taxonomy" id="43982"/>
    <lineage>
        <taxon>Eukaryota</taxon>
        <taxon>Fungi</taxon>
        <taxon>Dikarya</taxon>
        <taxon>Ascomycota</taxon>
        <taxon>Saccharomycotina</taxon>
        <taxon>Pichiomycetes</taxon>
        <taxon>Pichiales</taxon>
        <taxon>Pichiaceae</taxon>
        <taxon>Ambrosiozyma</taxon>
    </lineage>
</organism>
<evidence type="ECO:0000313" key="1">
    <source>
        <dbReference type="EMBL" id="GMF05982.1"/>
    </source>
</evidence>
<dbReference type="Proteomes" id="UP001165064">
    <property type="component" value="Unassembled WGS sequence"/>
</dbReference>
<reference evidence="1" key="1">
    <citation type="submission" date="2023-04" db="EMBL/GenBank/DDBJ databases">
        <title>Ambrosiozyma monospora NBRC 10751.</title>
        <authorList>
            <person name="Ichikawa N."/>
            <person name="Sato H."/>
            <person name="Tonouchi N."/>
        </authorList>
    </citation>
    <scope>NUCLEOTIDE SEQUENCE</scope>
    <source>
        <strain evidence="1">NBRC 10751</strain>
    </source>
</reference>
<sequence length="225" mass="25662">MSNYQKRILSRKQQAHITNPGLKSYARVTNAMSNSITDYSVNDSLIVLDDDSERKPVSKLGDDNLSSSFQFDDDEMDLINIATKPLTTTKSQQHSYTSSSHDGFAFPSELDNSPDDPIMPNVFKQDDGLITQKERKRLVFKLKQLKVHPKRIDAMLNSFERLDFPGFDDPTNGILKHSDAVHKHRKSYLKVPHSKTTNNMFEFIEFLDNMNPGDQCPPVTRAKLK</sequence>
<keyword evidence="2" id="KW-1185">Reference proteome</keyword>
<evidence type="ECO:0000313" key="2">
    <source>
        <dbReference type="Proteomes" id="UP001165064"/>
    </source>
</evidence>
<comment type="caution">
    <text evidence="1">The sequence shown here is derived from an EMBL/GenBank/DDBJ whole genome shotgun (WGS) entry which is preliminary data.</text>
</comment>
<protein>
    <submittedName>
        <fullName evidence="1">Unnamed protein product</fullName>
    </submittedName>
</protein>
<dbReference type="EMBL" id="BSXS01014796">
    <property type="protein sequence ID" value="GMF05982.1"/>
    <property type="molecule type" value="Genomic_DNA"/>
</dbReference>
<proteinExistence type="predicted"/>